<dbReference type="Gene3D" id="3.30.70.1630">
    <property type="match status" value="1"/>
</dbReference>
<dbReference type="PANTHER" id="PTHR22602:SF0">
    <property type="entry name" value="TRANSFERASE CAF17, MITOCHONDRIAL-RELATED"/>
    <property type="match status" value="1"/>
</dbReference>
<dbReference type="NCBIfam" id="TIGR03317">
    <property type="entry name" value="ygfZ_signature"/>
    <property type="match status" value="1"/>
</dbReference>
<dbReference type="RefSeq" id="WP_237264068.1">
    <property type="nucleotide sequence ID" value="NZ_AP024202.1"/>
</dbReference>
<name>A0ABM7MCJ9_9GAMM</name>
<dbReference type="InterPro" id="IPR017703">
    <property type="entry name" value="YgfZ/GCV_T_CS"/>
</dbReference>
<keyword evidence="2" id="KW-1185">Reference proteome</keyword>
<protein>
    <submittedName>
        <fullName evidence="1">Folate-binding protein YgfZ</fullName>
    </submittedName>
</protein>
<evidence type="ECO:0000313" key="1">
    <source>
        <dbReference type="EMBL" id="BCN93146.1"/>
    </source>
</evidence>
<evidence type="ECO:0000313" key="2">
    <source>
        <dbReference type="Proteomes" id="UP001054820"/>
    </source>
</evidence>
<dbReference type="Gene3D" id="3.30.70.1400">
    <property type="entry name" value="Aminomethyltransferase beta-barrel domains"/>
    <property type="match status" value="1"/>
</dbReference>
<dbReference type="SUPFAM" id="SSF103025">
    <property type="entry name" value="Folate-binding domain"/>
    <property type="match status" value="1"/>
</dbReference>
<dbReference type="Gene3D" id="2.40.30.160">
    <property type="match status" value="1"/>
</dbReference>
<proteinExistence type="predicted"/>
<sequence>MTTNASLSPIWSDFLASQNAQRDDQGKICSFGQPELERFMIKNGPVVTSLTHQALIRVSGSEALSFLQAQLTSDLNSVSDTHAQFSAYCDPQGQVLAIFLVFKYQGDYYLNFDGSLKESILKRLSMFVLRSDVKLTEVSNDLIQVGFAGEFGDLDIQRRLSTKVKEVFEAGMIELDEMQDVLVIKVPGPYHKYALFGPAEQMSLTWKKIRDNADVTNNYDWNLLNIAAGVPEVTSATSAQFIAQFFNLDKFDAINFKKGCFPGQEIIARVHYRGKVTKRMLRIHLNEILTLSAGDTLTLKDKNDKAYNLTVVNANPDIFNGTLCLAIGTLKSLESVEGDLFTQSGQAAVIEPLPYSITDDE</sequence>
<dbReference type="InterPro" id="IPR045179">
    <property type="entry name" value="YgfZ/GcvT"/>
</dbReference>
<dbReference type="EMBL" id="AP024202">
    <property type="protein sequence ID" value="BCN93146.1"/>
    <property type="molecule type" value="Genomic_DNA"/>
</dbReference>
<accession>A0ABM7MCJ9</accession>
<organism evidence="1 2">
    <name type="scientific">Thiomicrorhabdus immobilis</name>
    <dbReference type="NCBI Taxonomy" id="2791037"/>
    <lineage>
        <taxon>Bacteria</taxon>
        <taxon>Pseudomonadati</taxon>
        <taxon>Pseudomonadota</taxon>
        <taxon>Gammaproteobacteria</taxon>
        <taxon>Thiotrichales</taxon>
        <taxon>Piscirickettsiaceae</taxon>
        <taxon>Thiomicrorhabdus</taxon>
    </lineage>
</organism>
<gene>
    <name evidence="1" type="ORF">THMIRHAM_09310</name>
</gene>
<reference evidence="1" key="1">
    <citation type="journal article" date="2022" name="Arch. Microbiol.">
        <title>Thiomicrorhabdus immobilis sp. nov., a mesophilic sulfur-oxidizing bacterium isolated from sediment of a brackish lake in northern Japan.</title>
        <authorList>
            <person name="Kojima H."/>
            <person name="Mochizuki J."/>
            <person name="Kanda M."/>
            <person name="Watanabe T."/>
            <person name="Fukui M."/>
        </authorList>
    </citation>
    <scope>NUCLEOTIDE SEQUENCE</scope>
    <source>
        <strain evidence="1">Am19</strain>
    </source>
</reference>
<dbReference type="PANTHER" id="PTHR22602">
    <property type="entry name" value="TRANSFERASE CAF17, MITOCHONDRIAL-RELATED"/>
    <property type="match status" value="1"/>
</dbReference>
<dbReference type="Proteomes" id="UP001054820">
    <property type="component" value="Chromosome"/>
</dbReference>